<dbReference type="Proteomes" id="UP000287033">
    <property type="component" value="Unassembled WGS sequence"/>
</dbReference>
<accession>A0A401TZ81</accession>
<dbReference type="EMBL" id="BEZZ01227369">
    <property type="protein sequence ID" value="GCC47943.1"/>
    <property type="molecule type" value="Genomic_DNA"/>
</dbReference>
<proteinExistence type="predicted"/>
<organism evidence="1 2">
    <name type="scientific">Chiloscyllium punctatum</name>
    <name type="common">Brownbanded bambooshark</name>
    <name type="synonym">Hemiscyllium punctatum</name>
    <dbReference type="NCBI Taxonomy" id="137246"/>
    <lineage>
        <taxon>Eukaryota</taxon>
        <taxon>Metazoa</taxon>
        <taxon>Chordata</taxon>
        <taxon>Craniata</taxon>
        <taxon>Vertebrata</taxon>
        <taxon>Chondrichthyes</taxon>
        <taxon>Elasmobranchii</taxon>
        <taxon>Galeomorphii</taxon>
        <taxon>Galeoidea</taxon>
        <taxon>Orectolobiformes</taxon>
        <taxon>Hemiscylliidae</taxon>
        <taxon>Chiloscyllium</taxon>
    </lineage>
</organism>
<protein>
    <submittedName>
        <fullName evidence="1">Uncharacterized protein</fullName>
    </submittedName>
</protein>
<name>A0A401TZ81_CHIPU</name>
<gene>
    <name evidence="1" type="ORF">chiPu_0032090</name>
</gene>
<reference evidence="1 2" key="1">
    <citation type="journal article" date="2018" name="Nat. Ecol. Evol.">
        <title>Shark genomes provide insights into elasmobranch evolution and the origin of vertebrates.</title>
        <authorList>
            <person name="Hara Y"/>
            <person name="Yamaguchi K"/>
            <person name="Onimaru K"/>
            <person name="Kadota M"/>
            <person name="Koyanagi M"/>
            <person name="Keeley SD"/>
            <person name="Tatsumi K"/>
            <person name="Tanaka K"/>
            <person name="Motone F"/>
            <person name="Kageyama Y"/>
            <person name="Nozu R"/>
            <person name="Adachi N"/>
            <person name="Nishimura O"/>
            <person name="Nakagawa R"/>
            <person name="Tanegashima C"/>
            <person name="Kiyatake I"/>
            <person name="Matsumoto R"/>
            <person name="Murakumo K"/>
            <person name="Nishida K"/>
            <person name="Terakita A"/>
            <person name="Kuratani S"/>
            <person name="Sato K"/>
            <person name="Hyodo S Kuraku.S."/>
        </authorList>
    </citation>
    <scope>NUCLEOTIDE SEQUENCE [LARGE SCALE GENOMIC DNA]</scope>
</reference>
<keyword evidence="2" id="KW-1185">Reference proteome</keyword>
<feature type="non-terminal residue" evidence="1">
    <location>
        <position position="83"/>
    </location>
</feature>
<evidence type="ECO:0000313" key="1">
    <source>
        <dbReference type="EMBL" id="GCC47943.1"/>
    </source>
</evidence>
<dbReference type="AlphaFoldDB" id="A0A401TZ81"/>
<evidence type="ECO:0000313" key="2">
    <source>
        <dbReference type="Proteomes" id="UP000287033"/>
    </source>
</evidence>
<comment type="caution">
    <text evidence="1">The sequence shown here is derived from an EMBL/GenBank/DDBJ whole genome shotgun (WGS) entry which is preliminary data.</text>
</comment>
<sequence length="83" mass="9432">MELFDSACLLPAPHSKDASRRCCSAILRIRKCRDFLFLYEAFKRLEPRVVIPMANLLLCLRHPHDRCFNAVPQGGCANAVCEL</sequence>